<reference evidence="2 3" key="1">
    <citation type="submission" date="2018-10" db="EMBL/GenBank/DDBJ databases">
        <title>Genome sequencing of Mucilaginibacter sp. HYN0043.</title>
        <authorList>
            <person name="Kim M."/>
            <person name="Yi H."/>
        </authorList>
    </citation>
    <scope>NUCLEOTIDE SEQUENCE [LARGE SCALE GENOMIC DNA]</scope>
    <source>
        <strain evidence="2 3">HYN0043</strain>
    </source>
</reference>
<dbReference type="AlphaFoldDB" id="A0A494VLS6"/>
<dbReference type="RefSeq" id="WP_119409819.1">
    <property type="nucleotide sequence ID" value="NZ_CP032869.1"/>
</dbReference>
<feature type="domain" description="TIR" evidence="1">
    <location>
        <begin position="1"/>
        <end position="133"/>
    </location>
</feature>
<dbReference type="SUPFAM" id="SSF52200">
    <property type="entry name" value="Toll/Interleukin receptor TIR domain"/>
    <property type="match status" value="1"/>
</dbReference>
<dbReference type="SMART" id="SM00255">
    <property type="entry name" value="TIR"/>
    <property type="match status" value="1"/>
</dbReference>
<proteinExistence type="predicted"/>
<dbReference type="InterPro" id="IPR035897">
    <property type="entry name" value="Toll_tir_struct_dom_sf"/>
</dbReference>
<organism evidence="2 3">
    <name type="scientific">Mucilaginibacter celer</name>
    <dbReference type="NCBI Taxonomy" id="2305508"/>
    <lineage>
        <taxon>Bacteria</taxon>
        <taxon>Pseudomonadati</taxon>
        <taxon>Bacteroidota</taxon>
        <taxon>Sphingobacteriia</taxon>
        <taxon>Sphingobacteriales</taxon>
        <taxon>Sphingobacteriaceae</taxon>
        <taxon>Mucilaginibacter</taxon>
    </lineage>
</organism>
<gene>
    <name evidence="2" type="ORF">HYN43_013350</name>
</gene>
<protein>
    <submittedName>
        <fullName evidence="2">TIR domain-containing protein</fullName>
    </submittedName>
</protein>
<dbReference type="GO" id="GO:0007165">
    <property type="term" value="P:signal transduction"/>
    <property type="evidence" value="ECO:0007669"/>
    <property type="project" value="InterPro"/>
</dbReference>
<dbReference type="EMBL" id="CP032869">
    <property type="protein sequence ID" value="AYL96217.1"/>
    <property type="molecule type" value="Genomic_DNA"/>
</dbReference>
<dbReference type="Gene3D" id="3.40.50.10140">
    <property type="entry name" value="Toll/interleukin-1 receptor homology (TIR) domain"/>
    <property type="match status" value="1"/>
</dbReference>
<evidence type="ECO:0000313" key="2">
    <source>
        <dbReference type="EMBL" id="AYL96217.1"/>
    </source>
</evidence>
<dbReference type="PROSITE" id="PS50104">
    <property type="entry name" value="TIR"/>
    <property type="match status" value="1"/>
</dbReference>
<dbReference type="KEGG" id="muh:HYN43_013350"/>
<sequence length="299" mass="34847">MKYDIFLSYATEEKEKIARPLAIALSELDYKVWFDANVMSIGDSIKKTIDDGILNSNYGIIIISKSYLSKHWTTYELNWFAAKEKLGVKNYIIPIWHEIRPNEIESFLISLDNSLKQYNESLPAIVIEVLKNFVNNFDITTEDIADVLANKIKAIINKPAVNKVINNITEEEENVILKAAYTIELYNEWHWPNFKKSIKYTTEWITANKLNNITMIPLSEVEDRGGILEYHVFEIIHFYEKWALLSKAKVINVDQIFMLLGEYSSFFEENLISPLLKTPEKNEDFKNLLHLIKTELLNK</sequence>
<dbReference type="Proteomes" id="UP000270046">
    <property type="component" value="Chromosome"/>
</dbReference>
<evidence type="ECO:0000259" key="1">
    <source>
        <dbReference type="PROSITE" id="PS50104"/>
    </source>
</evidence>
<evidence type="ECO:0000313" key="3">
    <source>
        <dbReference type="Proteomes" id="UP000270046"/>
    </source>
</evidence>
<keyword evidence="3" id="KW-1185">Reference proteome</keyword>
<dbReference type="OrthoDB" id="7285215at2"/>
<dbReference type="Pfam" id="PF13676">
    <property type="entry name" value="TIR_2"/>
    <property type="match status" value="1"/>
</dbReference>
<dbReference type="InterPro" id="IPR000157">
    <property type="entry name" value="TIR_dom"/>
</dbReference>
<accession>A0A494VLS6</accession>
<name>A0A494VLS6_9SPHI</name>